<evidence type="ECO:0000313" key="1">
    <source>
        <dbReference type="EMBL" id="TXI35042.1"/>
    </source>
</evidence>
<protein>
    <submittedName>
        <fullName evidence="1">Uncharacterized protein</fullName>
    </submittedName>
</protein>
<reference evidence="1 2" key="1">
    <citation type="submission" date="2018-09" db="EMBL/GenBank/DDBJ databases">
        <title>Metagenome Assembled Genomes from an Advanced Water Purification Facility.</title>
        <authorList>
            <person name="Stamps B.W."/>
            <person name="Spear J.R."/>
        </authorList>
    </citation>
    <scope>NUCLEOTIDE SEQUENCE [LARGE SCALE GENOMIC DNA]</scope>
    <source>
        <strain evidence="1">Bin_52_1</strain>
    </source>
</reference>
<sequence length="416" mass="45741">MKKWQKVLLGTAGVLGACAWLWWQDEPLAPQAQAWLEPPAESAESAAYYQLLGLDAPAGQEPQAVGRQLLQAHRQWRAEHDLSEPMAAVASERIELPGAELCMLGEGDCVQRLREDRAVLAELLVRHGELLRRYETLLALQDYRSLSQPSMDEPLANFTTLDRANRLRAAQALALALDGRGDEALAALQQDVRLLRGWLARADNLILKMMLARQLGNDLDAIAALYRAGLVPAPAAQPVLSEAERSLEAPMQREFALVGSGLLTLVGDSQAAAELGASRGWLRWIYKPHMTVNDSLPDYLQTAANSRLDTAAFVRAVQLPSRSERSICRGMRNPVGAILGGIAMPDFNKYLARLHDLDAKLALFNALGQGVPEADNPYRPGQRASWNAQRQAYCFSGPLRDEQGLRCLPWAPPPLQ</sequence>
<dbReference type="EMBL" id="SSFO01000047">
    <property type="protein sequence ID" value="TXI35042.1"/>
    <property type="molecule type" value="Genomic_DNA"/>
</dbReference>
<dbReference type="Proteomes" id="UP000321110">
    <property type="component" value="Unassembled WGS sequence"/>
</dbReference>
<proteinExistence type="predicted"/>
<gene>
    <name evidence="1" type="ORF">E6Q69_02480</name>
</gene>
<organism evidence="1 2">
    <name type="scientific">Aquipseudomonas alcaligenes</name>
    <name type="common">Pseudomonas alcaligenes</name>
    <dbReference type="NCBI Taxonomy" id="43263"/>
    <lineage>
        <taxon>Bacteria</taxon>
        <taxon>Pseudomonadati</taxon>
        <taxon>Pseudomonadota</taxon>
        <taxon>Gammaproteobacteria</taxon>
        <taxon>Pseudomonadales</taxon>
        <taxon>Pseudomonadaceae</taxon>
        <taxon>Aquipseudomonas</taxon>
    </lineage>
</organism>
<dbReference type="PROSITE" id="PS51257">
    <property type="entry name" value="PROKAR_LIPOPROTEIN"/>
    <property type="match status" value="1"/>
</dbReference>
<evidence type="ECO:0000313" key="2">
    <source>
        <dbReference type="Proteomes" id="UP000321110"/>
    </source>
</evidence>
<name>A0A5C7WEA4_AQUAC</name>
<comment type="caution">
    <text evidence="1">The sequence shown here is derived from an EMBL/GenBank/DDBJ whole genome shotgun (WGS) entry which is preliminary data.</text>
</comment>
<accession>A0A5C7WEA4</accession>
<dbReference type="AlphaFoldDB" id="A0A5C7WEA4"/>